<evidence type="ECO:0000313" key="2">
    <source>
        <dbReference type="Proteomes" id="UP001362999"/>
    </source>
</evidence>
<dbReference type="EMBL" id="JAWWNJ010000282">
    <property type="protein sequence ID" value="KAK6966345.1"/>
    <property type="molecule type" value="Genomic_DNA"/>
</dbReference>
<comment type="caution">
    <text evidence="1">The sequence shown here is derived from an EMBL/GenBank/DDBJ whole genome shotgun (WGS) entry which is preliminary data.</text>
</comment>
<dbReference type="Proteomes" id="UP001362999">
    <property type="component" value="Unassembled WGS sequence"/>
</dbReference>
<organism evidence="1 2">
    <name type="scientific">Favolaschia claudopus</name>
    <dbReference type="NCBI Taxonomy" id="2862362"/>
    <lineage>
        <taxon>Eukaryota</taxon>
        <taxon>Fungi</taxon>
        <taxon>Dikarya</taxon>
        <taxon>Basidiomycota</taxon>
        <taxon>Agaricomycotina</taxon>
        <taxon>Agaricomycetes</taxon>
        <taxon>Agaricomycetidae</taxon>
        <taxon>Agaricales</taxon>
        <taxon>Marasmiineae</taxon>
        <taxon>Mycenaceae</taxon>
        <taxon>Favolaschia</taxon>
    </lineage>
</organism>
<name>A0AAV9YYZ3_9AGAR</name>
<accession>A0AAV9YYZ3</accession>
<sequence length="170" mass="19804">MRPASPLHPQATILLLCPLYQMLFTKKQKHKHSLKLLAQIKATAKDPTHNNIDDLTAEADEWAKTLADWQAIILLGEPELPVEQHWDLEVVKILEVLSLYHVVPEFKLERHYDPRVYFRCYVKHKMKWMASWAADDGYTFFFMLRGSSLGPSHKMWRDLNYGGFLIGISI</sequence>
<keyword evidence="2" id="KW-1185">Reference proteome</keyword>
<evidence type="ECO:0000313" key="1">
    <source>
        <dbReference type="EMBL" id="KAK6966345.1"/>
    </source>
</evidence>
<proteinExistence type="predicted"/>
<dbReference type="AlphaFoldDB" id="A0AAV9YYZ3"/>
<reference evidence="1 2" key="1">
    <citation type="journal article" date="2024" name="J Genomics">
        <title>Draft genome sequencing and assembly of Favolaschia claudopus CIRM-BRFM 2984 isolated from oak limbs.</title>
        <authorList>
            <person name="Navarro D."/>
            <person name="Drula E."/>
            <person name="Chaduli D."/>
            <person name="Cazenave R."/>
            <person name="Ahrendt S."/>
            <person name="Wang J."/>
            <person name="Lipzen A."/>
            <person name="Daum C."/>
            <person name="Barry K."/>
            <person name="Grigoriev I.V."/>
            <person name="Favel A."/>
            <person name="Rosso M.N."/>
            <person name="Martin F."/>
        </authorList>
    </citation>
    <scope>NUCLEOTIDE SEQUENCE [LARGE SCALE GENOMIC DNA]</scope>
    <source>
        <strain evidence="1 2">CIRM-BRFM 2984</strain>
    </source>
</reference>
<gene>
    <name evidence="1" type="ORF">R3P38DRAFT_2816427</name>
</gene>
<protein>
    <submittedName>
        <fullName evidence="1">Uncharacterized protein</fullName>
    </submittedName>
</protein>